<proteinExistence type="predicted"/>
<dbReference type="AlphaFoldDB" id="A0A1H8QEW9"/>
<organism evidence="1 2">
    <name type="scientific">Halogranum amylolyticum</name>
    <dbReference type="NCBI Taxonomy" id="660520"/>
    <lineage>
        <taxon>Archaea</taxon>
        <taxon>Methanobacteriati</taxon>
        <taxon>Methanobacteriota</taxon>
        <taxon>Stenosarchaea group</taxon>
        <taxon>Halobacteria</taxon>
        <taxon>Halobacteriales</taxon>
        <taxon>Haloferacaceae</taxon>
    </lineage>
</organism>
<dbReference type="Proteomes" id="UP000199126">
    <property type="component" value="Unassembled WGS sequence"/>
</dbReference>
<dbReference type="EMBL" id="FODV01000003">
    <property type="protein sequence ID" value="SEO52467.1"/>
    <property type="molecule type" value="Genomic_DNA"/>
</dbReference>
<accession>A0A1H8QEW9</accession>
<reference evidence="2" key="1">
    <citation type="submission" date="2016-10" db="EMBL/GenBank/DDBJ databases">
        <authorList>
            <person name="Varghese N."/>
            <person name="Submissions S."/>
        </authorList>
    </citation>
    <scope>NUCLEOTIDE SEQUENCE [LARGE SCALE GENOMIC DNA]</scope>
    <source>
        <strain evidence="2">CGMCC 1.10121</strain>
    </source>
</reference>
<gene>
    <name evidence="1" type="ORF">SAMN04487948_10367</name>
</gene>
<evidence type="ECO:0000313" key="1">
    <source>
        <dbReference type="EMBL" id="SEO52467.1"/>
    </source>
</evidence>
<sequence>MRRYTRRDALGACGIALLSSLAGCSALPTNSSNSENPTYERLDVTAVYVANGVELSMPAEIQTVNETQNADLLVLPHDTNIDAKQASEWLLEDRVLALLGESSEATWLSWARSDAFRDAFENEGYGDGEPDPSLVVGARIDQLITTYRYTWGDEPSDRDVLEALDESLVAIEKKTPTE</sequence>
<dbReference type="OrthoDB" id="290340at2157"/>
<dbReference type="PROSITE" id="PS51257">
    <property type="entry name" value="PROKAR_LIPOPROTEIN"/>
    <property type="match status" value="1"/>
</dbReference>
<name>A0A1H8QEW9_9EURY</name>
<evidence type="ECO:0000313" key="2">
    <source>
        <dbReference type="Proteomes" id="UP000199126"/>
    </source>
</evidence>
<keyword evidence="2" id="KW-1185">Reference proteome</keyword>
<protein>
    <submittedName>
        <fullName evidence="1">Uncharacterized protein</fullName>
    </submittedName>
</protein>